<gene>
    <name evidence="3" type="ORF">ACFO0R_09250</name>
</gene>
<accession>A0ABV8ZR59</accession>
<dbReference type="SUPFAM" id="SSF53850">
    <property type="entry name" value="Periplasmic binding protein-like II"/>
    <property type="match status" value="1"/>
</dbReference>
<dbReference type="EMBL" id="JBHSEK010000004">
    <property type="protein sequence ID" value="MFC4489805.1"/>
    <property type="molecule type" value="Genomic_DNA"/>
</dbReference>
<sequence length="251" mass="27269">MLCSALLAAEALAGPGLLIAVEDDWPPYSARGAVSSAPRGLAPQLVREAFRRQGVVVSFVTVPFARCLMLARVGRAAGCLSVTITDDNREQFWWHQTPMFTEELAIFARAASGDAGLGLKDLIGRRVGITQDYTYPSAFYRDVRIMKSVAASDEDLIRMLLARRVDYVLMNALPGQLRIRGNPDAAGRVRKVGSISQDGFWLAFSKARAQGRESAAQLEAGLRAMRKDGSYASMLLKVDSGMKADGPSRTD</sequence>
<dbReference type="Gene3D" id="3.40.190.10">
    <property type="entry name" value="Periplasmic binding protein-like II"/>
    <property type="match status" value="2"/>
</dbReference>
<dbReference type="Pfam" id="PF00497">
    <property type="entry name" value="SBP_bac_3"/>
    <property type="match status" value="1"/>
</dbReference>
<feature type="domain" description="Solute-binding protein family 3/N-terminal" evidence="2">
    <location>
        <begin position="18"/>
        <end position="235"/>
    </location>
</feature>
<proteinExistence type="predicted"/>
<reference evidence="4" key="1">
    <citation type="journal article" date="2019" name="Int. J. Syst. Evol. Microbiol.">
        <title>The Global Catalogue of Microorganisms (GCM) 10K type strain sequencing project: providing services to taxonomists for standard genome sequencing and annotation.</title>
        <authorList>
            <consortium name="The Broad Institute Genomics Platform"/>
            <consortium name="The Broad Institute Genome Sequencing Center for Infectious Disease"/>
            <person name="Wu L."/>
            <person name="Ma J."/>
        </authorList>
    </citation>
    <scope>NUCLEOTIDE SEQUENCE [LARGE SCALE GENOMIC DNA]</scope>
    <source>
        <strain evidence="4">CGMCC 4.7608</strain>
    </source>
</reference>
<evidence type="ECO:0000313" key="4">
    <source>
        <dbReference type="Proteomes" id="UP001595999"/>
    </source>
</evidence>
<dbReference type="PANTHER" id="PTHR35936">
    <property type="entry name" value="MEMBRANE-BOUND LYTIC MUREIN TRANSGLYCOSYLASE F"/>
    <property type="match status" value="1"/>
</dbReference>
<dbReference type="PANTHER" id="PTHR35936:SF6">
    <property type="entry name" value="AMINO ACID ABC TRANSPORTER SUBSTRATE-BINDING PAAT FAMILY PROTEIN"/>
    <property type="match status" value="1"/>
</dbReference>
<evidence type="ECO:0000313" key="3">
    <source>
        <dbReference type="EMBL" id="MFC4489805.1"/>
    </source>
</evidence>
<evidence type="ECO:0000256" key="1">
    <source>
        <dbReference type="ARBA" id="ARBA00022729"/>
    </source>
</evidence>
<keyword evidence="4" id="KW-1185">Reference proteome</keyword>
<comment type="caution">
    <text evidence="3">The sequence shown here is derived from an EMBL/GenBank/DDBJ whole genome shotgun (WGS) entry which is preliminary data.</text>
</comment>
<keyword evidence="1" id="KW-0732">Signal</keyword>
<dbReference type="Proteomes" id="UP001595999">
    <property type="component" value="Unassembled WGS sequence"/>
</dbReference>
<dbReference type="RefSeq" id="WP_231462404.1">
    <property type="nucleotide sequence ID" value="NZ_JAJOHW010000071.1"/>
</dbReference>
<protein>
    <submittedName>
        <fullName evidence="3">Substrate-binding periplasmic protein</fullName>
    </submittedName>
</protein>
<evidence type="ECO:0000259" key="2">
    <source>
        <dbReference type="Pfam" id="PF00497"/>
    </source>
</evidence>
<name>A0ABV8ZR59_9NEIS</name>
<organism evidence="3 4">
    <name type="scientific">Chromobacterium aquaticum</name>
    <dbReference type="NCBI Taxonomy" id="467180"/>
    <lineage>
        <taxon>Bacteria</taxon>
        <taxon>Pseudomonadati</taxon>
        <taxon>Pseudomonadota</taxon>
        <taxon>Betaproteobacteria</taxon>
        <taxon>Neisseriales</taxon>
        <taxon>Chromobacteriaceae</taxon>
        <taxon>Chromobacterium</taxon>
    </lineage>
</organism>
<dbReference type="InterPro" id="IPR001638">
    <property type="entry name" value="Solute-binding_3/MltF_N"/>
</dbReference>